<dbReference type="InterPro" id="IPR036875">
    <property type="entry name" value="Znf_CCHC_sf"/>
</dbReference>
<dbReference type="SMART" id="SM00343">
    <property type="entry name" value="ZnF_C2HC"/>
    <property type="match status" value="1"/>
</dbReference>
<keyword evidence="1" id="KW-0863">Zinc-finger</keyword>
<dbReference type="Proteomes" id="UP001151760">
    <property type="component" value="Unassembled WGS sequence"/>
</dbReference>
<organism evidence="4 5">
    <name type="scientific">Tanacetum coccineum</name>
    <dbReference type="NCBI Taxonomy" id="301880"/>
    <lineage>
        <taxon>Eukaryota</taxon>
        <taxon>Viridiplantae</taxon>
        <taxon>Streptophyta</taxon>
        <taxon>Embryophyta</taxon>
        <taxon>Tracheophyta</taxon>
        <taxon>Spermatophyta</taxon>
        <taxon>Magnoliopsida</taxon>
        <taxon>eudicotyledons</taxon>
        <taxon>Gunneridae</taxon>
        <taxon>Pentapetalae</taxon>
        <taxon>asterids</taxon>
        <taxon>campanulids</taxon>
        <taxon>Asterales</taxon>
        <taxon>Asteraceae</taxon>
        <taxon>Asteroideae</taxon>
        <taxon>Anthemideae</taxon>
        <taxon>Anthemidinae</taxon>
        <taxon>Tanacetum</taxon>
    </lineage>
</organism>
<sequence>MLRATQPATIEAVILTAGILTDKAVRSGTLAKAGEKRKERDEASKSKSVGKDEKKAKGGQGFVAAVPPRRENGNFPKYARCKGFHAEKGPCIVCYNCQRPGHMARDCRTPVRHAEPIRAVRPRDRQIASSVEWNRNTKAMRTEAREGLFNENLLLMLLQILVLRVHDDDISKTAFRTRYGHFKFTIMPFGLTNAPASFHDLMNEKDKLYTKFSKCEFWLQEVHFLGHLVNHDDIHVDPSKIKAVKSWKAPTTPSEVRSFMGLAGYYRRFIENFSKIAKPLTVV</sequence>
<reference evidence="4" key="2">
    <citation type="submission" date="2022-01" db="EMBL/GenBank/DDBJ databases">
        <authorList>
            <person name="Yamashiro T."/>
            <person name="Shiraishi A."/>
            <person name="Satake H."/>
            <person name="Nakayama K."/>
        </authorList>
    </citation>
    <scope>NUCLEOTIDE SEQUENCE</scope>
</reference>
<dbReference type="SUPFAM" id="SSF57756">
    <property type="entry name" value="Retrovirus zinc finger-like domains"/>
    <property type="match status" value="1"/>
</dbReference>
<dbReference type="InterPro" id="IPR001878">
    <property type="entry name" value="Znf_CCHC"/>
</dbReference>
<feature type="domain" description="CCHC-type" evidence="3">
    <location>
        <begin position="94"/>
        <end position="108"/>
    </location>
</feature>
<evidence type="ECO:0000313" key="4">
    <source>
        <dbReference type="EMBL" id="GJT99214.1"/>
    </source>
</evidence>
<dbReference type="PANTHER" id="PTHR37984">
    <property type="entry name" value="PROTEIN CBG26694"/>
    <property type="match status" value="1"/>
</dbReference>
<keyword evidence="4" id="KW-0548">Nucleotidyltransferase</keyword>
<evidence type="ECO:0000259" key="3">
    <source>
        <dbReference type="PROSITE" id="PS50158"/>
    </source>
</evidence>
<dbReference type="Gene3D" id="3.30.70.270">
    <property type="match status" value="2"/>
</dbReference>
<comment type="caution">
    <text evidence="4">The sequence shown here is derived from an EMBL/GenBank/DDBJ whole genome shotgun (WGS) entry which is preliminary data.</text>
</comment>
<dbReference type="GO" id="GO:0003964">
    <property type="term" value="F:RNA-directed DNA polymerase activity"/>
    <property type="evidence" value="ECO:0007669"/>
    <property type="project" value="UniProtKB-KW"/>
</dbReference>
<protein>
    <submittedName>
        <fullName evidence="4">Reverse transcriptase domain-containing protein</fullName>
    </submittedName>
</protein>
<dbReference type="PANTHER" id="PTHR37984:SF5">
    <property type="entry name" value="PROTEIN NYNRIN-LIKE"/>
    <property type="match status" value="1"/>
</dbReference>
<dbReference type="Gene3D" id="4.10.60.10">
    <property type="entry name" value="Zinc finger, CCHC-type"/>
    <property type="match status" value="1"/>
</dbReference>
<name>A0ABQ5IHQ8_9ASTR</name>
<gene>
    <name evidence="4" type="ORF">Tco_1094732</name>
</gene>
<keyword evidence="1" id="KW-0479">Metal-binding</keyword>
<dbReference type="SUPFAM" id="SSF56672">
    <property type="entry name" value="DNA/RNA polymerases"/>
    <property type="match status" value="1"/>
</dbReference>
<keyword evidence="5" id="KW-1185">Reference proteome</keyword>
<keyword evidence="1" id="KW-0862">Zinc</keyword>
<feature type="compositionally biased region" description="Basic and acidic residues" evidence="2">
    <location>
        <begin position="33"/>
        <end position="56"/>
    </location>
</feature>
<proteinExistence type="predicted"/>
<dbReference type="Gene3D" id="3.10.10.10">
    <property type="entry name" value="HIV Type 1 Reverse Transcriptase, subunit A, domain 1"/>
    <property type="match status" value="1"/>
</dbReference>
<dbReference type="PROSITE" id="PS50158">
    <property type="entry name" value="ZF_CCHC"/>
    <property type="match status" value="1"/>
</dbReference>
<dbReference type="InterPro" id="IPR050951">
    <property type="entry name" value="Retrovirus_Pol_polyprotein"/>
</dbReference>
<dbReference type="InterPro" id="IPR043502">
    <property type="entry name" value="DNA/RNA_pol_sf"/>
</dbReference>
<reference evidence="4" key="1">
    <citation type="journal article" date="2022" name="Int. J. Mol. Sci.">
        <title>Draft Genome of Tanacetum Coccineum: Genomic Comparison of Closely Related Tanacetum-Family Plants.</title>
        <authorList>
            <person name="Yamashiro T."/>
            <person name="Shiraishi A."/>
            <person name="Nakayama K."/>
            <person name="Satake H."/>
        </authorList>
    </citation>
    <scope>NUCLEOTIDE SEQUENCE</scope>
</reference>
<evidence type="ECO:0000256" key="2">
    <source>
        <dbReference type="SAM" id="MobiDB-lite"/>
    </source>
</evidence>
<dbReference type="EMBL" id="BQNB010020748">
    <property type="protein sequence ID" value="GJT99214.1"/>
    <property type="molecule type" value="Genomic_DNA"/>
</dbReference>
<evidence type="ECO:0000256" key="1">
    <source>
        <dbReference type="PROSITE-ProRule" id="PRU00047"/>
    </source>
</evidence>
<feature type="region of interest" description="Disordered" evidence="2">
    <location>
        <begin position="26"/>
        <end position="67"/>
    </location>
</feature>
<evidence type="ECO:0000313" key="5">
    <source>
        <dbReference type="Proteomes" id="UP001151760"/>
    </source>
</evidence>
<dbReference type="Pfam" id="PF00098">
    <property type="entry name" value="zf-CCHC"/>
    <property type="match status" value="1"/>
</dbReference>
<keyword evidence="4" id="KW-0808">Transferase</keyword>
<keyword evidence="4" id="KW-0695">RNA-directed DNA polymerase</keyword>
<dbReference type="InterPro" id="IPR043128">
    <property type="entry name" value="Rev_trsase/Diguanyl_cyclase"/>
</dbReference>
<accession>A0ABQ5IHQ8</accession>